<feature type="compositionally biased region" description="Polar residues" evidence="1">
    <location>
        <begin position="184"/>
        <end position="194"/>
    </location>
</feature>
<dbReference type="EMBL" id="HBJA01082568">
    <property type="protein sequence ID" value="CAE0817676.1"/>
    <property type="molecule type" value="Transcribed_RNA"/>
</dbReference>
<accession>A0A7S4FWR9</accession>
<feature type="compositionally biased region" description="Basic and acidic residues" evidence="1">
    <location>
        <begin position="250"/>
        <end position="260"/>
    </location>
</feature>
<evidence type="ECO:0000313" key="2">
    <source>
        <dbReference type="EMBL" id="CAE0817676.1"/>
    </source>
</evidence>
<feature type="region of interest" description="Disordered" evidence="1">
    <location>
        <begin position="180"/>
        <end position="203"/>
    </location>
</feature>
<feature type="region of interest" description="Disordered" evidence="1">
    <location>
        <begin position="248"/>
        <end position="267"/>
    </location>
</feature>
<sequence length="267" mass="27931">MHVAQQRPPSSIACDAGGGWGTEAGTAGVEAPVHMPLRAPLPPTGYIRPGRRHWGGFPPQPSSACVAPHVRAAAVVPSLNRRSVGFATGTPSDAGAVGWGGPRDSTPESSPGGFGAPPPPSHSALRKAAGNRPAATATAPRAVWRSRGAETDHVVGGARVPMEQWSSQKATQPCTVVFEGRSSAPASGSSCAESRQTDRHEGEPAIRSIPVAHRTLGPSFWPNEMRVLCATGQGRVARHWAAASWPLPDVSERPRSDVSVRYKRTAH</sequence>
<evidence type="ECO:0000256" key="1">
    <source>
        <dbReference type="SAM" id="MobiDB-lite"/>
    </source>
</evidence>
<dbReference type="AlphaFoldDB" id="A0A7S4FWR9"/>
<reference evidence="2" key="1">
    <citation type="submission" date="2021-01" db="EMBL/GenBank/DDBJ databases">
        <authorList>
            <person name="Corre E."/>
            <person name="Pelletier E."/>
            <person name="Niang G."/>
            <person name="Scheremetjew M."/>
            <person name="Finn R."/>
            <person name="Kale V."/>
            <person name="Holt S."/>
            <person name="Cochrane G."/>
            <person name="Meng A."/>
            <person name="Brown T."/>
            <person name="Cohen L."/>
        </authorList>
    </citation>
    <scope>NUCLEOTIDE SEQUENCE</scope>
    <source>
        <strain evidence="2">CCMP1594</strain>
    </source>
</reference>
<feature type="compositionally biased region" description="Low complexity" evidence="1">
    <location>
        <begin position="128"/>
        <end position="142"/>
    </location>
</feature>
<feature type="region of interest" description="Disordered" evidence="1">
    <location>
        <begin position="87"/>
        <end position="150"/>
    </location>
</feature>
<proteinExistence type="predicted"/>
<protein>
    <submittedName>
        <fullName evidence="2">Uncharacterized protein</fullName>
    </submittedName>
</protein>
<gene>
    <name evidence="2" type="ORF">EGYM00163_LOCUS28844</name>
</gene>
<name>A0A7S4FWR9_9EUGL</name>
<organism evidence="2">
    <name type="scientific">Eutreptiella gymnastica</name>
    <dbReference type="NCBI Taxonomy" id="73025"/>
    <lineage>
        <taxon>Eukaryota</taxon>
        <taxon>Discoba</taxon>
        <taxon>Euglenozoa</taxon>
        <taxon>Euglenida</taxon>
        <taxon>Spirocuta</taxon>
        <taxon>Euglenophyceae</taxon>
        <taxon>Eutreptiales</taxon>
        <taxon>Eutreptiaceae</taxon>
        <taxon>Eutreptiella</taxon>
    </lineage>
</organism>